<dbReference type="EMBL" id="JASSZA010000006">
    <property type="protein sequence ID" value="KAK2107518.1"/>
    <property type="molecule type" value="Genomic_DNA"/>
</dbReference>
<comment type="caution">
    <text evidence="1">The sequence shown here is derived from an EMBL/GenBank/DDBJ whole genome shotgun (WGS) entry which is preliminary data.</text>
</comment>
<evidence type="ECO:0000313" key="2">
    <source>
        <dbReference type="Proteomes" id="UP001266305"/>
    </source>
</evidence>
<keyword evidence="2" id="KW-1185">Reference proteome</keyword>
<evidence type="ECO:0000313" key="1">
    <source>
        <dbReference type="EMBL" id="KAK2107518.1"/>
    </source>
</evidence>
<reference evidence="1 2" key="1">
    <citation type="submission" date="2023-05" db="EMBL/GenBank/DDBJ databases">
        <title>B98-5 Cell Line De Novo Hybrid Assembly: An Optical Mapping Approach.</title>
        <authorList>
            <person name="Kananen K."/>
            <person name="Auerbach J.A."/>
            <person name="Kautto E."/>
            <person name="Blachly J.S."/>
        </authorList>
    </citation>
    <scope>NUCLEOTIDE SEQUENCE [LARGE SCALE GENOMIC DNA]</scope>
    <source>
        <strain evidence="1">B95-8</strain>
        <tissue evidence="1">Cell line</tissue>
    </source>
</reference>
<protein>
    <submittedName>
        <fullName evidence="1">Uncharacterized protein</fullName>
    </submittedName>
</protein>
<dbReference type="Proteomes" id="UP001266305">
    <property type="component" value="Unassembled WGS sequence"/>
</dbReference>
<accession>A0ABQ9VDV2</accession>
<name>A0ABQ9VDV2_SAGOE</name>
<gene>
    <name evidence="1" type="ORF">P7K49_012683</name>
</gene>
<proteinExistence type="predicted"/>
<sequence>MTAYCKAMREHQGELVAGNSACPGSFHVSSGAQAARHETGLHLPGFWREGPWAASVCLALFAASKMGPGRQQSLLGEESFCRSQLRGIRYIKPGFERRERNHISEAKAAHRAGEEDSAGYEAIAEPERAEEGGVEEVFGEQLLSSLMMVVLVGAELQGKEAAVNSWKEFAEFSSLLCARVCSPVGKLDVNCLQVDPDLENKAWSGPEPWLTGR</sequence>
<organism evidence="1 2">
    <name type="scientific">Saguinus oedipus</name>
    <name type="common">Cotton-top tamarin</name>
    <name type="synonym">Oedipomidas oedipus</name>
    <dbReference type="NCBI Taxonomy" id="9490"/>
    <lineage>
        <taxon>Eukaryota</taxon>
        <taxon>Metazoa</taxon>
        <taxon>Chordata</taxon>
        <taxon>Craniata</taxon>
        <taxon>Vertebrata</taxon>
        <taxon>Euteleostomi</taxon>
        <taxon>Mammalia</taxon>
        <taxon>Eutheria</taxon>
        <taxon>Euarchontoglires</taxon>
        <taxon>Primates</taxon>
        <taxon>Haplorrhini</taxon>
        <taxon>Platyrrhini</taxon>
        <taxon>Cebidae</taxon>
        <taxon>Callitrichinae</taxon>
        <taxon>Saguinus</taxon>
    </lineage>
</organism>